<dbReference type="AlphaFoldDB" id="W4M3P3"/>
<reference evidence="1 2" key="1">
    <citation type="journal article" date="2014" name="Nature">
        <title>An environmental bacterial taxon with a large and distinct metabolic repertoire.</title>
        <authorList>
            <person name="Wilson M.C."/>
            <person name="Mori T."/>
            <person name="Ruckert C."/>
            <person name="Uria A.R."/>
            <person name="Helf M.J."/>
            <person name="Takada K."/>
            <person name="Gernert C."/>
            <person name="Steffens U.A."/>
            <person name="Heycke N."/>
            <person name="Schmitt S."/>
            <person name="Rinke C."/>
            <person name="Helfrich E.J."/>
            <person name="Brachmann A.O."/>
            <person name="Gurgui C."/>
            <person name="Wakimoto T."/>
            <person name="Kracht M."/>
            <person name="Crusemann M."/>
            <person name="Hentschel U."/>
            <person name="Abe I."/>
            <person name="Matsunaga S."/>
            <person name="Kalinowski J."/>
            <person name="Takeyama H."/>
            <person name="Piel J."/>
        </authorList>
    </citation>
    <scope>NUCLEOTIDE SEQUENCE [LARGE SCALE GENOMIC DNA]</scope>
    <source>
        <strain evidence="2">TSY2</strain>
    </source>
</reference>
<proteinExistence type="predicted"/>
<evidence type="ECO:0000313" key="2">
    <source>
        <dbReference type="Proteomes" id="UP000019140"/>
    </source>
</evidence>
<sequence length="35" mass="3954">MSRRKEIRMTPEEQEALLQTAFKASLSTVCQEGLA</sequence>
<comment type="caution">
    <text evidence="1">The sequence shown here is derived from an EMBL/GenBank/DDBJ whole genome shotgun (WGS) entry which is preliminary data.</text>
</comment>
<dbReference type="HOGENOM" id="CLU_3363965_0_0_7"/>
<dbReference type="EMBL" id="AZHX01001259">
    <property type="protein sequence ID" value="ETX04267.1"/>
    <property type="molecule type" value="Genomic_DNA"/>
</dbReference>
<organism evidence="1 2">
    <name type="scientific">Candidatus Entotheonella gemina</name>
    <dbReference type="NCBI Taxonomy" id="1429439"/>
    <lineage>
        <taxon>Bacteria</taxon>
        <taxon>Pseudomonadati</taxon>
        <taxon>Nitrospinota/Tectimicrobiota group</taxon>
        <taxon>Candidatus Tectimicrobiota</taxon>
        <taxon>Candidatus Entotheonellia</taxon>
        <taxon>Candidatus Entotheonellales</taxon>
        <taxon>Candidatus Entotheonellaceae</taxon>
        <taxon>Candidatus Entotheonella</taxon>
    </lineage>
</organism>
<protein>
    <submittedName>
        <fullName evidence="1">Uncharacterized protein</fullName>
    </submittedName>
</protein>
<dbReference type="Proteomes" id="UP000019140">
    <property type="component" value="Unassembled WGS sequence"/>
</dbReference>
<name>W4M3P3_9BACT</name>
<accession>W4M3P3</accession>
<gene>
    <name evidence="1" type="ORF">ETSY2_29750</name>
</gene>
<evidence type="ECO:0000313" key="1">
    <source>
        <dbReference type="EMBL" id="ETX04267.1"/>
    </source>
</evidence>
<keyword evidence="2" id="KW-1185">Reference proteome</keyword>